<dbReference type="EC" id="2.7.13.3" evidence="2"/>
<evidence type="ECO:0000256" key="14">
    <source>
        <dbReference type="SAM" id="SignalP"/>
    </source>
</evidence>
<dbReference type="Gene3D" id="2.130.10.10">
    <property type="entry name" value="YVTN repeat-like/Quinoprotein amine dehydrogenase"/>
    <property type="match status" value="2"/>
</dbReference>
<dbReference type="InterPro" id="IPR005467">
    <property type="entry name" value="His_kinase_dom"/>
</dbReference>
<comment type="catalytic activity">
    <reaction evidence="1">
        <text>ATP + protein L-histidine = ADP + protein N-phospho-L-histidine.</text>
        <dbReference type="EC" id="2.7.13.3"/>
    </reaction>
</comment>
<dbReference type="PROSITE" id="PS01124">
    <property type="entry name" value="HTH_ARAC_FAMILY_2"/>
    <property type="match status" value="1"/>
</dbReference>
<keyword evidence="9" id="KW-0805">Transcription regulation</keyword>
<evidence type="ECO:0000256" key="2">
    <source>
        <dbReference type="ARBA" id="ARBA00012438"/>
    </source>
</evidence>
<dbReference type="InterPro" id="IPR011123">
    <property type="entry name" value="Y_Y_Y"/>
</dbReference>
<dbReference type="Pfam" id="PF02518">
    <property type="entry name" value="HATPase_c"/>
    <property type="match status" value="1"/>
</dbReference>
<dbReference type="InterPro" id="IPR001789">
    <property type="entry name" value="Sig_transdc_resp-reg_receiver"/>
</dbReference>
<dbReference type="InterPro" id="IPR011006">
    <property type="entry name" value="CheY-like_superfamily"/>
</dbReference>
<dbReference type="SMART" id="SM00342">
    <property type="entry name" value="HTH_ARAC"/>
    <property type="match status" value="1"/>
</dbReference>
<keyword evidence="3 11" id="KW-0597">Phosphoprotein</keyword>
<dbReference type="Pfam" id="PF12833">
    <property type="entry name" value="HTH_18"/>
    <property type="match status" value="1"/>
</dbReference>
<dbReference type="CDD" id="cd00063">
    <property type="entry name" value="FN3"/>
    <property type="match status" value="1"/>
</dbReference>
<feature type="transmembrane region" description="Helical" evidence="13">
    <location>
        <begin position="824"/>
        <end position="844"/>
    </location>
</feature>
<dbReference type="PRINTS" id="PR00344">
    <property type="entry name" value="BCTRLSENSOR"/>
</dbReference>
<accession>A0A4R8DJ46</accession>
<evidence type="ECO:0000256" key="8">
    <source>
        <dbReference type="ARBA" id="ARBA00023012"/>
    </source>
</evidence>
<gene>
    <name evidence="18" type="ORF">EDB95_5438</name>
</gene>
<feature type="domain" description="Histidine kinase" evidence="16">
    <location>
        <begin position="877"/>
        <end position="1091"/>
    </location>
</feature>
<evidence type="ECO:0000256" key="10">
    <source>
        <dbReference type="ARBA" id="ARBA00023163"/>
    </source>
</evidence>
<dbReference type="InterPro" id="IPR009057">
    <property type="entry name" value="Homeodomain-like_sf"/>
</dbReference>
<proteinExistence type="predicted"/>
<evidence type="ECO:0000256" key="9">
    <source>
        <dbReference type="ARBA" id="ARBA00023015"/>
    </source>
</evidence>
<evidence type="ECO:0000313" key="19">
    <source>
        <dbReference type="Proteomes" id="UP000294498"/>
    </source>
</evidence>
<keyword evidence="13" id="KW-1133">Transmembrane helix</keyword>
<dbReference type="SUPFAM" id="SSF63829">
    <property type="entry name" value="Calcium-dependent phosphotriesterase"/>
    <property type="match status" value="2"/>
</dbReference>
<keyword evidence="13" id="KW-0472">Membrane</keyword>
<evidence type="ECO:0000256" key="12">
    <source>
        <dbReference type="SAM" id="MobiDB-lite"/>
    </source>
</evidence>
<evidence type="ECO:0000256" key="11">
    <source>
        <dbReference type="PROSITE-ProRule" id="PRU00169"/>
    </source>
</evidence>
<keyword evidence="14" id="KW-0732">Signal</keyword>
<keyword evidence="5" id="KW-0547">Nucleotide-binding</keyword>
<dbReference type="InterPro" id="IPR036890">
    <property type="entry name" value="HATPase_C_sf"/>
</dbReference>
<feature type="modified residue" description="4-aspartylphosphate" evidence="11">
    <location>
        <position position="1188"/>
    </location>
</feature>
<keyword evidence="10" id="KW-0804">Transcription</keyword>
<dbReference type="PANTHER" id="PTHR43547">
    <property type="entry name" value="TWO-COMPONENT HISTIDINE KINASE"/>
    <property type="match status" value="1"/>
</dbReference>
<dbReference type="EMBL" id="SODV01000002">
    <property type="protein sequence ID" value="TDW97587.1"/>
    <property type="molecule type" value="Genomic_DNA"/>
</dbReference>
<feature type="signal peptide" evidence="14">
    <location>
        <begin position="1"/>
        <end position="19"/>
    </location>
</feature>
<dbReference type="InterPro" id="IPR036116">
    <property type="entry name" value="FN3_sf"/>
</dbReference>
<protein>
    <recommendedName>
        <fullName evidence="2">histidine kinase</fullName>
        <ecNumber evidence="2">2.7.13.3</ecNumber>
    </recommendedName>
</protein>
<dbReference type="InterPro" id="IPR018060">
    <property type="entry name" value="HTH_AraC"/>
</dbReference>
<keyword evidence="8" id="KW-0902">Two-component regulatory system</keyword>
<dbReference type="FunFam" id="2.60.40.10:FF:000791">
    <property type="entry name" value="Two-component system sensor histidine kinase/response regulator"/>
    <property type="match status" value="1"/>
</dbReference>
<dbReference type="Pfam" id="PF07494">
    <property type="entry name" value="Reg_prop"/>
    <property type="match status" value="7"/>
</dbReference>
<dbReference type="SUPFAM" id="SSF49265">
    <property type="entry name" value="Fibronectin type III"/>
    <property type="match status" value="1"/>
</dbReference>
<name>A0A4R8DJ46_9BACT</name>
<dbReference type="Gene3D" id="3.40.50.2300">
    <property type="match status" value="1"/>
</dbReference>
<dbReference type="InterPro" id="IPR003661">
    <property type="entry name" value="HisK_dim/P_dom"/>
</dbReference>
<dbReference type="SMART" id="SM00387">
    <property type="entry name" value="HATPase_c"/>
    <property type="match status" value="1"/>
</dbReference>
<dbReference type="CDD" id="cd00082">
    <property type="entry name" value="HisKA"/>
    <property type="match status" value="1"/>
</dbReference>
<evidence type="ECO:0000259" key="16">
    <source>
        <dbReference type="PROSITE" id="PS50109"/>
    </source>
</evidence>
<dbReference type="InterPro" id="IPR015943">
    <property type="entry name" value="WD40/YVTN_repeat-like_dom_sf"/>
</dbReference>
<dbReference type="SUPFAM" id="SSF55874">
    <property type="entry name" value="ATPase domain of HSP90 chaperone/DNA topoisomerase II/histidine kinase"/>
    <property type="match status" value="1"/>
</dbReference>
<dbReference type="Pfam" id="PF00512">
    <property type="entry name" value="HisKA"/>
    <property type="match status" value="1"/>
</dbReference>
<dbReference type="SUPFAM" id="SSF52172">
    <property type="entry name" value="CheY-like"/>
    <property type="match status" value="1"/>
</dbReference>
<dbReference type="SUPFAM" id="SSF47384">
    <property type="entry name" value="Homodimeric domain of signal transducing histidine kinase"/>
    <property type="match status" value="1"/>
</dbReference>
<evidence type="ECO:0000256" key="5">
    <source>
        <dbReference type="ARBA" id="ARBA00022741"/>
    </source>
</evidence>
<dbReference type="Gene3D" id="3.30.565.10">
    <property type="entry name" value="Histidine kinase-like ATPase, C-terminal domain"/>
    <property type="match status" value="1"/>
</dbReference>
<dbReference type="InterPro" id="IPR003961">
    <property type="entry name" value="FN3_dom"/>
</dbReference>
<keyword evidence="6 18" id="KW-0418">Kinase</keyword>
<dbReference type="InterPro" id="IPR003594">
    <property type="entry name" value="HATPase_dom"/>
</dbReference>
<keyword evidence="19" id="KW-1185">Reference proteome</keyword>
<feature type="domain" description="Response regulatory" evidence="17">
    <location>
        <begin position="1140"/>
        <end position="1255"/>
    </location>
</feature>
<evidence type="ECO:0000259" key="15">
    <source>
        <dbReference type="PROSITE" id="PS01124"/>
    </source>
</evidence>
<dbReference type="InterPro" id="IPR013783">
    <property type="entry name" value="Ig-like_fold"/>
</dbReference>
<dbReference type="Pfam" id="PF07495">
    <property type="entry name" value="Y_Y_Y"/>
    <property type="match status" value="1"/>
</dbReference>
<dbReference type="GO" id="GO:0003700">
    <property type="term" value="F:DNA-binding transcription factor activity"/>
    <property type="evidence" value="ECO:0007669"/>
    <property type="project" value="InterPro"/>
</dbReference>
<keyword evidence="13" id="KW-0812">Transmembrane</keyword>
<keyword evidence="7" id="KW-0067">ATP-binding</keyword>
<evidence type="ECO:0000256" key="1">
    <source>
        <dbReference type="ARBA" id="ARBA00000085"/>
    </source>
</evidence>
<evidence type="ECO:0000256" key="13">
    <source>
        <dbReference type="SAM" id="Phobius"/>
    </source>
</evidence>
<keyword evidence="4" id="KW-0808">Transferase</keyword>
<dbReference type="InterPro" id="IPR036097">
    <property type="entry name" value="HisK_dim/P_sf"/>
</dbReference>
<evidence type="ECO:0000256" key="3">
    <source>
        <dbReference type="ARBA" id="ARBA00022553"/>
    </source>
</evidence>
<dbReference type="GO" id="GO:0005524">
    <property type="term" value="F:ATP binding"/>
    <property type="evidence" value="ECO:0007669"/>
    <property type="project" value="UniProtKB-KW"/>
</dbReference>
<feature type="domain" description="HTH araC/xylS-type" evidence="15">
    <location>
        <begin position="1286"/>
        <end position="1385"/>
    </location>
</feature>
<dbReference type="FunFam" id="3.30.565.10:FF:000037">
    <property type="entry name" value="Hybrid sensor histidine kinase/response regulator"/>
    <property type="match status" value="1"/>
</dbReference>
<dbReference type="SMART" id="SM00448">
    <property type="entry name" value="REC"/>
    <property type="match status" value="1"/>
</dbReference>
<evidence type="ECO:0000256" key="6">
    <source>
        <dbReference type="ARBA" id="ARBA00022777"/>
    </source>
</evidence>
<dbReference type="Gene3D" id="1.10.10.60">
    <property type="entry name" value="Homeodomain-like"/>
    <property type="match status" value="1"/>
</dbReference>
<evidence type="ECO:0000313" key="18">
    <source>
        <dbReference type="EMBL" id="TDW97587.1"/>
    </source>
</evidence>
<comment type="caution">
    <text evidence="18">The sequence shown here is derived from an EMBL/GenBank/DDBJ whole genome shotgun (WGS) entry which is preliminary data.</text>
</comment>
<reference evidence="18 19" key="1">
    <citation type="submission" date="2019-03" db="EMBL/GenBank/DDBJ databases">
        <title>Genomic Encyclopedia of Type Strains, Phase IV (KMG-IV): sequencing the most valuable type-strain genomes for metagenomic binning, comparative biology and taxonomic classification.</title>
        <authorList>
            <person name="Goeker M."/>
        </authorList>
    </citation>
    <scope>NUCLEOTIDE SEQUENCE [LARGE SCALE GENOMIC DNA]</scope>
    <source>
        <strain evidence="18 19">DSM 100059</strain>
    </source>
</reference>
<dbReference type="SMART" id="SM00388">
    <property type="entry name" value="HisKA"/>
    <property type="match status" value="1"/>
</dbReference>
<dbReference type="PANTHER" id="PTHR43547:SF2">
    <property type="entry name" value="HYBRID SIGNAL TRANSDUCTION HISTIDINE KINASE C"/>
    <property type="match status" value="1"/>
</dbReference>
<dbReference type="GO" id="GO:0043565">
    <property type="term" value="F:sequence-specific DNA binding"/>
    <property type="evidence" value="ECO:0007669"/>
    <property type="project" value="InterPro"/>
</dbReference>
<dbReference type="Gene3D" id="2.60.40.10">
    <property type="entry name" value="Immunoglobulins"/>
    <property type="match status" value="1"/>
</dbReference>
<dbReference type="CDD" id="cd17574">
    <property type="entry name" value="REC_OmpR"/>
    <property type="match status" value="1"/>
</dbReference>
<dbReference type="FunFam" id="1.10.287.130:FF:000045">
    <property type="entry name" value="Two-component system sensor histidine kinase/response regulator"/>
    <property type="match status" value="1"/>
</dbReference>
<dbReference type="Gene3D" id="1.10.287.130">
    <property type="match status" value="1"/>
</dbReference>
<dbReference type="PROSITE" id="PS50110">
    <property type="entry name" value="RESPONSE_REGULATORY"/>
    <property type="match status" value="1"/>
</dbReference>
<dbReference type="CDD" id="cd16922">
    <property type="entry name" value="HATPase_EvgS-ArcB-TorS-like"/>
    <property type="match status" value="1"/>
</dbReference>
<evidence type="ECO:0000256" key="7">
    <source>
        <dbReference type="ARBA" id="ARBA00022840"/>
    </source>
</evidence>
<sequence>MRKCLLVILISMGRLASYAQPQLYPFIHIGSAQGLSYNEIHAIYKDDKGFMWFGTMSGLNRYDGHEFRVFRHDPADPGSIGENTIKAIFEGPGERLWVQFSDNVLNIYDPRTETFNRDVNAALNALAIPGGSISNIVKDRSGCFWFVQPTVGLFRFDPRRQLTTRVLLDPEEPTVAADNITDFTTDNHGHFWIIRRDGLLECLDTGSLRISRVDRTITKASSGQATDYNVYADNLGDLWIYSTGDARGIWFYKTTDRSFLHLDKSTATCPLNNDIVRDVVQDDAGLIWIGTDHGGVNLLNKTTLQIRYLEHNDFDDNTVSQNAITCLFKDNAGTVWVGTYKQGINVYHPGAIRFPLYRHHPFVPGSLGFDDVNRFVEDPRGNLWIGTNGGGLIYWDRTTGKFTSYVHNPSNPNSPSSDVIISLCIDHRGMLWIGSYFGGLDRFDGRTFTHYRHHPTDSTSLGDDRVWEILEDKWGQLWVGTLAAGLDLMDRDHGRFRHFRFGDQPKTIQSNYISELTQDTAGNLWIGTGTGVDVLEHKTGRFRNYDLANGISSRNILAVIADSLNRVWIGTAEGLNLFDPVLGKTLHVWNKADGLPDNYILTIAEDNNHNLWLGTPSGLCNAVLKYPGADAPGKGGALPPGVAPQLQATTYDESSGLQSRQFNENAVLRTREGELVFGGPNGFNVFKPGNIHTDKETPAIVFTDLQVFNKSIAPGDKLHGRTILPAALPQTREVTLRYNENVFSVSFADLDYSGNQKTAYSYRLDGFNQDWLALPARQWSATYTNLDPGTYTFRVRAVPTQGVGQPREASLVIHVLPPFWKTPLAFVLYVLFIIGVLALARNILIERTRMKFRLEQERKEAQNMHELDMMKIRFFTNVSHEFRTPLSLILAPLEKLIKQEGTGAAQFQLMYRNARRLLNLVNQLLDFRRMEVQEFTLHRSSGDVVRYVRELTQSFSDISEKRHIALDFQSEVGECVTAFDRDKLEKIVFNLLSNAFKFTQEGGRVDVRVRVDGDAVEIRVADTGIGIPADQQDRIFERFFQHDLPGNMINQGSGIGLALTKEFVKLHQGTITVESEPDKGSCFIVRLPIVQLPPKAVAREDGEAAGTPVGGDAAHAPAGEARSGDDAAGAPPPRTRKRPTLLLVEDNEDFRFYLKDNLRAYYEVVEAPNGKEGWKKVQASPPDLVVSDIMMPEMDGIALARRIKHDPRTAHIPVILLTARADEEQQLEGFGTGANDYITKPFNFELLLARIRNLLAQKRHQRAASKNMEVNPSPVEVTPLDQQFLRQSVEAVEARLSDPDFSVEDLSRALHCSRVTLYKKLSSLTGKAPLDFIRHIRLKRAADLLAKSQLTVAEIAYEVGFNNPKYFAKFFKREFGVQPSAYKQLNKQTPS</sequence>
<dbReference type="InterPro" id="IPR004358">
    <property type="entry name" value="Sig_transdc_His_kin-like_C"/>
</dbReference>
<dbReference type="OrthoDB" id="1489484at2"/>
<dbReference type="InterPro" id="IPR011110">
    <property type="entry name" value="Reg_prop"/>
</dbReference>
<dbReference type="PROSITE" id="PS50109">
    <property type="entry name" value="HIS_KIN"/>
    <property type="match status" value="1"/>
</dbReference>
<dbReference type="Proteomes" id="UP000294498">
    <property type="component" value="Unassembled WGS sequence"/>
</dbReference>
<evidence type="ECO:0000256" key="4">
    <source>
        <dbReference type="ARBA" id="ARBA00022679"/>
    </source>
</evidence>
<dbReference type="RefSeq" id="WP_134000086.1">
    <property type="nucleotide sequence ID" value="NZ_SODV01000002.1"/>
</dbReference>
<dbReference type="GO" id="GO:0000155">
    <property type="term" value="F:phosphorelay sensor kinase activity"/>
    <property type="evidence" value="ECO:0007669"/>
    <property type="project" value="InterPro"/>
</dbReference>
<organism evidence="18 19">
    <name type="scientific">Dinghuibacter silviterrae</name>
    <dbReference type="NCBI Taxonomy" id="1539049"/>
    <lineage>
        <taxon>Bacteria</taxon>
        <taxon>Pseudomonadati</taxon>
        <taxon>Bacteroidota</taxon>
        <taxon>Chitinophagia</taxon>
        <taxon>Chitinophagales</taxon>
        <taxon>Chitinophagaceae</taxon>
        <taxon>Dinghuibacter</taxon>
    </lineage>
</organism>
<feature type="region of interest" description="Disordered" evidence="12">
    <location>
        <begin position="1099"/>
        <end position="1141"/>
    </location>
</feature>
<evidence type="ECO:0000259" key="17">
    <source>
        <dbReference type="PROSITE" id="PS50110"/>
    </source>
</evidence>
<feature type="chain" id="PRO_5021016415" description="histidine kinase" evidence="14">
    <location>
        <begin position="20"/>
        <end position="1391"/>
    </location>
</feature>
<dbReference type="SUPFAM" id="SSF46689">
    <property type="entry name" value="Homeodomain-like"/>
    <property type="match status" value="1"/>
</dbReference>
<dbReference type="Pfam" id="PF00072">
    <property type="entry name" value="Response_reg"/>
    <property type="match status" value="1"/>
</dbReference>